<gene>
    <name evidence="3" type="ORF">OKIOD_LOCUS1201</name>
</gene>
<evidence type="ECO:0000313" key="4">
    <source>
        <dbReference type="Proteomes" id="UP001158576"/>
    </source>
</evidence>
<dbReference type="SMART" id="SM00209">
    <property type="entry name" value="TSP1"/>
    <property type="match status" value="8"/>
</dbReference>
<protein>
    <submittedName>
        <fullName evidence="3">Oidioi.mRNA.OKI2018_I69.PAR.g9643.t1.cds</fullName>
    </submittedName>
</protein>
<evidence type="ECO:0000313" key="3">
    <source>
        <dbReference type="EMBL" id="CAG5080552.1"/>
    </source>
</evidence>
<dbReference type="PANTHER" id="PTHR22906">
    <property type="entry name" value="PROPERDIN"/>
    <property type="match status" value="1"/>
</dbReference>
<evidence type="ECO:0000256" key="2">
    <source>
        <dbReference type="ARBA" id="ARBA00023157"/>
    </source>
</evidence>
<dbReference type="InterPro" id="IPR036383">
    <property type="entry name" value="TSP1_rpt_sf"/>
</dbReference>
<keyword evidence="2" id="KW-1015">Disulfide bond</keyword>
<name>A0ABN7RLG2_OIKDI</name>
<dbReference type="Proteomes" id="UP001158576">
    <property type="component" value="Chromosome PAR"/>
</dbReference>
<dbReference type="InterPro" id="IPR052065">
    <property type="entry name" value="Compl_asym_regulator"/>
</dbReference>
<proteinExistence type="predicted"/>
<reference evidence="3 4" key="1">
    <citation type="submission" date="2021-04" db="EMBL/GenBank/DDBJ databases">
        <authorList>
            <person name="Bliznina A."/>
        </authorList>
    </citation>
    <scope>NUCLEOTIDE SEQUENCE [LARGE SCALE GENOMIC DNA]</scope>
</reference>
<dbReference type="InterPro" id="IPR000884">
    <property type="entry name" value="TSP1_rpt"/>
</dbReference>
<dbReference type="Gene3D" id="2.20.100.10">
    <property type="entry name" value="Thrombospondin type-1 (TSP1) repeat"/>
    <property type="match status" value="5"/>
</dbReference>
<dbReference type="PANTHER" id="PTHR22906:SF21">
    <property type="entry name" value="SEMA DOMAIN-CONTAINING PROTEIN"/>
    <property type="match status" value="1"/>
</dbReference>
<keyword evidence="4" id="KW-1185">Reference proteome</keyword>
<dbReference type="SUPFAM" id="SSF82895">
    <property type="entry name" value="TSP-1 type 1 repeat"/>
    <property type="match status" value="4"/>
</dbReference>
<dbReference type="EMBL" id="OU015568">
    <property type="protein sequence ID" value="CAG5080552.1"/>
    <property type="molecule type" value="Genomic_DNA"/>
</dbReference>
<evidence type="ECO:0000256" key="1">
    <source>
        <dbReference type="ARBA" id="ARBA00022737"/>
    </source>
</evidence>
<keyword evidence="1" id="KW-0677">Repeat</keyword>
<organism evidence="3 4">
    <name type="scientific">Oikopleura dioica</name>
    <name type="common">Tunicate</name>
    <dbReference type="NCBI Taxonomy" id="34765"/>
    <lineage>
        <taxon>Eukaryota</taxon>
        <taxon>Metazoa</taxon>
        <taxon>Chordata</taxon>
        <taxon>Tunicata</taxon>
        <taxon>Appendicularia</taxon>
        <taxon>Copelata</taxon>
        <taxon>Oikopleuridae</taxon>
        <taxon>Oikopleura</taxon>
    </lineage>
</organism>
<dbReference type="PROSITE" id="PS50092">
    <property type="entry name" value="TSP1"/>
    <property type="match status" value="5"/>
</dbReference>
<accession>A0ABN7RLG2</accession>
<sequence length="818" mass="88647">MGSKGDANRDNNLDATYRITPFGVNGYYDYSYDVNRASDGFSTQSGYINQCFDNSRYSSNTNGRVRSGRILNFLMNYADIRNDVEYGYQEMTCQNVAAQWSNWSAWGRCSQSCAGGVTQRTRSCVSGGVVANDLAGNAGCGCPGSATESQPCNTFCCPVWQICTAETCGNSDWTPLTAENSADFGFGACPDCGDKTLELTRHCKCQEADGRFRFGDLTVPAFSTTFAHFQHDCTLATGETVENSFAGIPYIAKQTKVCDGSCCEGWQPWGEWGVCDDSCFDSQNGALNATDFPRFQSRQRTCGCNGTEVATDFSNCPSLDGTQFLPLETEQRACASTPNPCPYWAAWGPYSACSATCQSVLFDAAAAPGAQCTADPADAGALRTRERGCLFGDVGSAGCPEPDRSETIACQLGDCCQYDQWSAWGACLTDAGESCTANGQPGKQTRQRNTVCGDPTVCDNCNHVEECELPKCPAWAEWGHWSECSMSCGQGTKSRTRDCCGAAIGSDACPCHGDFDIPQCDFGGDTCTNYYKTGAQLALWTARVDNNLHDANDQGYIDIMDCQVKPVCPYLQKWRTPTNWCGLNGAHAQQRVCVFGQLGVDPECSGMIHEDRPCSGLPCPRVSEWEAWSDCSVTCGMGGDRSRVRTCEKPANVTADCTEPLIQNQACRNSPCPMLTMWSQWTACSEECDSRMGVTTRERTCEHGMIGEDGCDESAYQSQFCNQDVPCPSWGSWSAWTACREISQNIFAHSRTRSCVNGPLGSRECPVDGADQEAPCDSEFCAQTQVGGVSDDNEVYIPRGAATSVLISFTSFLLALFL</sequence>
<dbReference type="Pfam" id="PF00090">
    <property type="entry name" value="TSP_1"/>
    <property type="match status" value="4"/>
</dbReference>